<evidence type="ECO:0000313" key="2">
    <source>
        <dbReference type="Proteomes" id="UP001153709"/>
    </source>
</evidence>
<reference evidence="1" key="1">
    <citation type="submission" date="2022-01" db="EMBL/GenBank/DDBJ databases">
        <authorList>
            <person name="King R."/>
        </authorList>
    </citation>
    <scope>NUCLEOTIDE SEQUENCE</scope>
</reference>
<dbReference type="Proteomes" id="UP001153709">
    <property type="component" value="Chromosome 1"/>
</dbReference>
<dbReference type="AlphaFoldDB" id="A0A9N9SQN8"/>
<protein>
    <recommendedName>
        <fullName evidence="3">Endonuclease-reverse transcriptase</fullName>
    </recommendedName>
</protein>
<evidence type="ECO:0008006" key="3">
    <source>
        <dbReference type="Google" id="ProtNLM"/>
    </source>
</evidence>
<feature type="non-terminal residue" evidence="1">
    <location>
        <position position="91"/>
    </location>
</feature>
<dbReference type="OrthoDB" id="407509at2759"/>
<keyword evidence="2" id="KW-1185">Reference proteome</keyword>
<name>A0A9N9SQN8_DIABA</name>
<evidence type="ECO:0000313" key="1">
    <source>
        <dbReference type="EMBL" id="CAG9827487.1"/>
    </source>
</evidence>
<gene>
    <name evidence="1" type="ORF">DIABBA_LOCUS1481</name>
</gene>
<dbReference type="EMBL" id="OU898276">
    <property type="protein sequence ID" value="CAG9827487.1"/>
    <property type="molecule type" value="Genomic_DNA"/>
</dbReference>
<proteinExistence type="predicted"/>
<sequence length="91" mass="10864">MENIRKTQRAMLGISLKDRKTNKDIRNRTKVKDAVEQAAKLKWKWAGDNERLKDGRWNKEIGNWRPYKAKRLRGRPQMRWSDNIKKTAGPM</sequence>
<accession>A0A9N9SQN8</accession>
<organism evidence="1 2">
    <name type="scientific">Diabrotica balteata</name>
    <name type="common">Banded cucumber beetle</name>
    <dbReference type="NCBI Taxonomy" id="107213"/>
    <lineage>
        <taxon>Eukaryota</taxon>
        <taxon>Metazoa</taxon>
        <taxon>Ecdysozoa</taxon>
        <taxon>Arthropoda</taxon>
        <taxon>Hexapoda</taxon>
        <taxon>Insecta</taxon>
        <taxon>Pterygota</taxon>
        <taxon>Neoptera</taxon>
        <taxon>Endopterygota</taxon>
        <taxon>Coleoptera</taxon>
        <taxon>Polyphaga</taxon>
        <taxon>Cucujiformia</taxon>
        <taxon>Chrysomeloidea</taxon>
        <taxon>Chrysomelidae</taxon>
        <taxon>Galerucinae</taxon>
        <taxon>Diabroticina</taxon>
        <taxon>Diabroticites</taxon>
        <taxon>Diabrotica</taxon>
    </lineage>
</organism>